<dbReference type="AlphaFoldDB" id="A0ABD1AWR8"/>
<protein>
    <submittedName>
        <fullName evidence="4">Respiratory burst oxidase-like protein C</fullName>
    </submittedName>
</protein>
<dbReference type="SUPFAM" id="SSF47473">
    <property type="entry name" value="EF-hand"/>
    <property type="match status" value="1"/>
</dbReference>
<dbReference type="Proteomes" id="UP001558713">
    <property type="component" value="Unassembled WGS sequence"/>
</dbReference>
<accession>A0ABD1AWR8</accession>
<dbReference type="Pfam" id="PF13499">
    <property type="entry name" value="EF-hand_7"/>
    <property type="match status" value="1"/>
</dbReference>
<evidence type="ECO:0000256" key="1">
    <source>
        <dbReference type="ARBA" id="ARBA00022837"/>
    </source>
</evidence>
<dbReference type="InterPro" id="IPR013623">
    <property type="entry name" value="NADPH_Ox"/>
</dbReference>
<dbReference type="PROSITE" id="PS00018">
    <property type="entry name" value="EF_HAND_1"/>
    <property type="match status" value="1"/>
</dbReference>
<dbReference type="PROSITE" id="PS50222">
    <property type="entry name" value="EF_HAND_2"/>
    <property type="match status" value="1"/>
</dbReference>
<proteinExistence type="predicted"/>
<dbReference type="Gene3D" id="1.10.238.10">
    <property type="entry name" value="EF-hand"/>
    <property type="match status" value="1"/>
</dbReference>
<reference evidence="4 5" key="1">
    <citation type="submission" date="2024-04" db="EMBL/GenBank/DDBJ databases">
        <title>Genome assembly C_amara_ONT_v2.</title>
        <authorList>
            <person name="Yant L."/>
            <person name="Moore C."/>
            <person name="Slenker M."/>
        </authorList>
    </citation>
    <scope>NUCLEOTIDE SEQUENCE [LARGE SCALE GENOMIC DNA]</scope>
    <source>
        <tissue evidence="4">Leaf</tissue>
    </source>
</reference>
<sequence length="291" mass="33582">MERRESFNITDYDPEENEWGSISDLTTSHSHQMSGPSSPIYQIPSMNNSEDVEEHVITNVNLQEDSMEERRKRIASVCKELKRLKTLCTTRDQLKSTAAESLKGLKMFIEATEGGWTAVERRFDKVTADTGGLLNRLNFGECIGINAKEFALELFDALARRRFIRRDMIDKGQLLEFWEQINDQSFDSRFMMILDIADKDDDGRLTQDEVKEFITLIASANNMSTIENKTNKYAAQIMEEFDPHEFGYITVEGFKMLLKELETQCVTTKYRGNREAYDASPKPIKEMVQSY</sequence>
<dbReference type="Pfam" id="PF08414">
    <property type="entry name" value="NADPH_Ox"/>
    <property type="match status" value="1"/>
</dbReference>
<dbReference type="InterPro" id="IPR018247">
    <property type="entry name" value="EF_Hand_1_Ca_BS"/>
</dbReference>
<feature type="domain" description="EF-hand" evidence="3">
    <location>
        <begin position="185"/>
        <end position="220"/>
    </location>
</feature>
<evidence type="ECO:0000313" key="5">
    <source>
        <dbReference type="Proteomes" id="UP001558713"/>
    </source>
</evidence>
<feature type="region of interest" description="Disordered" evidence="2">
    <location>
        <begin position="1"/>
        <end position="36"/>
    </location>
</feature>
<gene>
    <name evidence="4" type="ORF">V5N11_032655</name>
</gene>
<evidence type="ECO:0000259" key="3">
    <source>
        <dbReference type="PROSITE" id="PS50222"/>
    </source>
</evidence>
<dbReference type="EMBL" id="JBANAX010000381">
    <property type="protein sequence ID" value="KAL1211190.1"/>
    <property type="molecule type" value="Genomic_DNA"/>
</dbReference>
<dbReference type="InterPro" id="IPR011992">
    <property type="entry name" value="EF-hand-dom_pair"/>
</dbReference>
<comment type="caution">
    <text evidence="4">The sequence shown here is derived from an EMBL/GenBank/DDBJ whole genome shotgun (WGS) entry which is preliminary data.</text>
</comment>
<dbReference type="InterPro" id="IPR002048">
    <property type="entry name" value="EF_hand_dom"/>
</dbReference>
<name>A0ABD1AWR8_CARAN</name>
<feature type="compositionally biased region" description="Polar residues" evidence="2">
    <location>
        <begin position="23"/>
        <end position="36"/>
    </location>
</feature>
<evidence type="ECO:0000313" key="4">
    <source>
        <dbReference type="EMBL" id="KAL1211190.1"/>
    </source>
</evidence>
<keyword evidence="5" id="KW-1185">Reference proteome</keyword>
<keyword evidence="1" id="KW-0106">Calcium</keyword>
<evidence type="ECO:0000256" key="2">
    <source>
        <dbReference type="SAM" id="MobiDB-lite"/>
    </source>
</evidence>
<organism evidence="4 5">
    <name type="scientific">Cardamine amara subsp. amara</name>
    <dbReference type="NCBI Taxonomy" id="228776"/>
    <lineage>
        <taxon>Eukaryota</taxon>
        <taxon>Viridiplantae</taxon>
        <taxon>Streptophyta</taxon>
        <taxon>Embryophyta</taxon>
        <taxon>Tracheophyta</taxon>
        <taxon>Spermatophyta</taxon>
        <taxon>Magnoliopsida</taxon>
        <taxon>eudicotyledons</taxon>
        <taxon>Gunneridae</taxon>
        <taxon>Pentapetalae</taxon>
        <taxon>rosids</taxon>
        <taxon>malvids</taxon>
        <taxon>Brassicales</taxon>
        <taxon>Brassicaceae</taxon>
        <taxon>Cardamineae</taxon>
        <taxon>Cardamine</taxon>
    </lineage>
</organism>